<feature type="compositionally biased region" description="Pro residues" evidence="1">
    <location>
        <begin position="131"/>
        <end position="142"/>
    </location>
</feature>
<organism evidence="3 4">
    <name type="scientific">Bailinhaonella thermotolerans</name>
    <dbReference type="NCBI Taxonomy" id="1070861"/>
    <lineage>
        <taxon>Bacteria</taxon>
        <taxon>Bacillati</taxon>
        <taxon>Actinomycetota</taxon>
        <taxon>Actinomycetes</taxon>
        <taxon>Streptosporangiales</taxon>
        <taxon>Streptosporangiaceae</taxon>
        <taxon>Bailinhaonella</taxon>
    </lineage>
</organism>
<dbReference type="Proteomes" id="UP000265768">
    <property type="component" value="Unassembled WGS sequence"/>
</dbReference>
<evidence type="ECO:0000313" key="4">
    <source>
        <dbReference type="Proteomes" id="UP000265768"/>
    </source>
</evidence>
<sequence length="166" mass="17324">MKLRHLILTAPLLALAVACGGAPSDGNGVASANGGTAAATKPSASSTTAKDSEKAQLDFARCLRARGIDFPDSLKDLPKGGLEVPEKDNAACIKHLDNGATKKVDSDDAAFKDHMVRMARCLREQGIDFPDPGPKGELPPPDFDGGNPALFEKAQKICGKKLSGEK</sequence>
<evidence type="ECO:0008006" key="5">
    <source>
        <dbReference type="Google" id="ProtNLM"/>
    </source>
</evidence>
<accession>A0A3A4AXH0</accession>
<feature type="compositionally biased region" description="Low complexity" evidence="1">
    <location>
        <begin position="36"/>
        <end position="49"/>
    </location>
</feature>
<keyword evidence="2" id="KW-0732">Signal</keyword>
<gene>
    <name evidence="3" type="ORF">D5H75_23785</name>
</gene>
<feature type="region of interest" description="Disordered" evidence="1">
    <location>
        <begin position="31"/>
        <end position="52"/>
    </location>
</feature>
<comment type="caution">
    <text evidence="3">The sequence shown here is derived from an EMBL/GenBank/DDBJ whole genome shotgun (WGS) entry which is preliminary data.</text>
</comment>
<evidence type="ECO:0000256" key="2">
    <source>
        <dbReference type="SAM" id="SignalP"/>
    </source>
</evidence>
<evidence type="ECO:0000256" key="1">
    <source>
        <dbReference type="SAM" id="MobiDB-lite"/>
    </source>
</evidence>
<dbReference type="AlphaFoldDB" id="A0A3A4AXH0"/>
<feature type="region of interest" description="Disordered" evidence="1">
    <location>
        <begin position="126"/>
        <end position="147"/>
    </location>
</feature>
<dbReference type="EMBL" id="QZEY01000010">
    <property type="protein sequence ID" value="RJL29970.1"/>
    <property type="molecule type" value="Genomic_DNA"/>
</dbReference>
<protein>
    <recommendedName>
        <fullName evidence="5">Lipoprotein</fullName>
    </recommendedName>
</protein>
<dbReference type="PROSITE" id="PS51257">
    <property type="entry name" value="PROKAR_LIPOPROTEIN"/>
    <property type="match status" value="1"/>
</dbReference>
<dbReference type="OrthoDB" id="7949713at2"/>
<dbReference type="RefSeq" id="WP_119928748.1">
    <property type="nucleotide sequence ID" value="NZ_QZEY01000010.1"/>
</dbReference>
<reference evidence="3 4" key="1">
    <citation type="submission" date="2018-09" db="EMBL/GenBank/DDBJ databases">
        <title>YIM 75507 draft genome.</title>
        <authorList>
            <person name="Tang S."/>
            <person name="Feng Y."/>
        </authorList>
    </citation>
    <scope>NUCLEOTIDE SEQUENCE [LARGE SCALE GENOMIC DNA]</scope>
    <source>
        <strain evidence="3 4">YIM 75507</strain>
    </source>
</reference>
<name>A0A3A4AXH0_9ACTN</name>
<keyword evidence="4" id="KW-1185">Reference proteome</keyword>
<feature type="signal peptide" evidence="2">
    <location>
        <begin position="1"/>
        <end position="21"/>
    </location>
</feature>
<feature type="chain" id="PRO_5038457910" description="Lipoprotein" evidence="2">
    <location>
        <begin position="22"/>
        <end position="166"/>
    </location>
</feature>
<evidence type="ECO:0000313" key="3">
    <source>
        <dbReference type="EMBL" id="RJL29970.1"/>
    </source>
</evidence>
<proteinExistence type="predicted"/>